<feature type="compositionally biased region" description="Basic residues" evidence="2">
    <location>
        <begin position="103"/>
        <end position="112"/>
    </location>
</feature>
<proteinExistence type="predicted"/>
<dbReference type="Pfam" id="PF01448">
    <property type="entry name" value="ELM2"/>
    <property type="match status" value="1"/>
</dbReference>
<dbReference type="Proteomes" id="UP001311799">
    <property type="component" value="Unassembled WGS sequence"/>
</dbReference>
<protein>
    <recommendedName>
        <fullName evidence="3">ELM2 domain-containing protein</fullName>
    </recommendedName>
</protein>
<sequence length="112" mass="12703">MSESKWMRERNSQIRIGPEFQAVLPDLIESRRNELSKVEENNIKTKSKLNQVLQKGVCLIGDSEPKSASSTNILKRKTKSKIKKKETQNSSVDGHAKDANKNSKPKVIKIKK</sequence>
<evidence type="ECO:0000256" key="2">
    <source>
        <dbReference type="SAM" id="MobiDB-lite"/>
    </source>
</evidence>
<evidence type="ECO:0000259" key="3">
    <source>
        <dbReference type="Pfam" id="PF01448"/>
    </source>
</evidence>
<evidence type="ECO:0000313" key="5">
    <source>
        <dbReference type="Proteomes" id="UP001311799"/>
    </source>
</evidence>
<reference evidence="4 5" key="1">
    <citation type="submission" date="2023-10" db="EMBL/GenBank/DDBJ databases">
        <title>Comparative genomics analysis reveals potential genetic determinants of host preference in Cryptosporidium xiaoi.</title>
        <authorList>
            <person name="Xiao L."/>
            <person name="Li J."/>
        </authorList>
    </citation>
    <scope>NUCLEOTIDE SEQUENCE [LARGE SCALE GENOMIC DNA]</scope>
    <source>
        <strain evidence="4 5">52996</strain>
    </source>
</reference>
<dbReference type="EMBL" id="JAWDEY010000005">
    <property type="protein sequence ID" value="KAK6590583.1"/>
    <property type="molecule type" value="Genomic_DNA"/>
</dbReference>
<gene>
    <name evidence="4" type="ORF">RS030_142207</name>
</gene>
<dbReference type="InterPro" id="IPR000949">
    <property type="entry name" value="ELM2_dom"/>
</dbReference>
<name>A0AAV9Y1A0_9CRYT</name>
<dbReference type="AlphaFoldDB" id="A0AAV9Y1A0"/>
<feature type="region of interest" description="Disordered" evidence="2">
    <location>
        <begin position="63"/>
        <end position="112"/>
    </location>
</feature>
<comment type="caution">
    <text evidence="4">The sequence shown here is derived from an EMBL/GenBank/DDBJ whole genome shotgun (WGS) entry which is preliminary data.</text>
</comment>
<feature type="compositionally biased region" description="Basic residues" evidence="2">
    <location>
        <begin position="74"/>
        <end position="84"/>
    </location>
</feature>
<accession>A0AAV9Y1A0</accession>
<evidence type="ECO:0000256" key="1">
    <source>
        <dbReference type="ARBA" id="ARBA00023242"/>
    </source>
</evidence>
<feature type="domain" description="ELM2" evidence="3">
    <location>
        <begin position="14"/>
        <end position="39"/>
    </location>
</feature>
<keyword evidence="1" id="KW-0539">Nucleus</keyword>
<keyword evidence="5" id="KW-1185">Reference proteome</keyword>
<evidence type="ECO:0000313" key="4">
    <source>
        <dbReference type="EMBL" id="KAK6590583.1"/>
    </source>
</evidence>
<organism evidence="4 5">
    <name type="scientific">Cryptosporidium xiaoi</name>
    <dbReference type="NCBI Taxonomy" id="659607"/>
    <lineage>
        <taxon>Eukaryota</taxon>
        <taxon>Sar</taxon>
        <taxon>Alveolata</taxon>
        <taxon>Apicomplexa</taxon>
        <taxon>Conoidasida</taxon>
        <taxon>Coccidia</taxon>
        <taxon>Eucoccidiorida</taxon>
        <taxon>Eimeriorina</taxon>
        <taxon>Cryptosporidiidae</taxon>
        <taxon>Cryptosporidium</taxon>
    </lineage>
</organism>